<keyword evidence="2" id="KW-1185">Reference proteome</keyword>
<proteinExistence type="predicted"/>
<name>A0A319D480_9EURO</name>
<dbReference type="AlphaFoldDB" id="A0A319D480"/>
<reference evidence="1 2" key="1">
    <citation type="submission" date="2018-02" db="EMBL/GenBank/DDBJ databases">
        <title>The genomes of Aspergillus section Nigri reveals drivers in fungal speciation.</title>
        <authorList>
            <consortium name="DOE Joint Genome Institute"/>
            <person name="Vesth T.C."/>
            <person name="Nybo J."/>
            <person name="Theobald S."/>
            <person name="Brandl J."/>
            <person name="Frisvad J.C."/>
            <person name="Nielsen K.F."/>
            <person name="Lyhne E.K."/>
            <person name="Kogle M.E."/>
            <person name="Kuo A."/>
            <person name="Riley R."/>
            <person name="Clum A."/>
            <person name="Nolan M."/>
            <person name="Lipzen A."/>
            <person name="Salamov A."/>
            <person name="Henrissat B."/>
            <person name="Wiebenga A."/>
            <person name="De vries R.P."/>
            <person name="Grigoriev I.V."/>
            <person name="Mortensen U.H."/>
            <person name="Andersen M.R."/>
            <person name="Baker S.E."/>
        </authorList>
    </citation>
    <scope>NUCLEOTIDE SEQUENCE [LARGE SCALE GENOMIC DNA]</scope>
    <source>
        <strain evidence="1 2">CBS 707.79</strain>
    </source>
</reference>
<evidence type="ECO:0000313" key="2">
    <source>
        <dbReference type="Proteomes" id="UP000247810"/>
    </source>
</evidence>
<organism evidence="1 2">
    <name type="scientific">Aspergillus ellipticus CBS 707.79</name>
    <dbReference type="NCBI Taxonomy" id="1448320"/>
    <lineage>
        <taxon>Eukaryota</taxon>
        <taxon>Fungi</taxon>
        <taxon>Dikarya</taxon>
        <taxon>Ascomycota</taxon>
        <taxon>Pezizomycotina</taxon>
        <taxon>Eurotiomycetes</taxon>
        <taxon>Eurotiomycetidae</taxon>
        <taxon>Eurotiales</taxon>
        <taxon>Aspergillaceae</taxon>
        <taxon>Aspergillus</taxon>
        <taxon>Aspergillus subgen. Circumdati</taxon>
    </lineage>
</organism>
<dbReference type="OrthoDB" id="3437405at2759"/>
<evidence type="ECO:0000313" key="1">
    <source>
        <dbReference type="EMBL" id="PYH89297.1"/>
    </source>
</evidence>
<dbReference type="STRING" id="1448320.A0A319D480"/>
<protein>
    <submittedName>
        <fullName evidence="1">Uncharacterized protein</fullName>
    </submittedName>
</protein>
<accession>A0A319D480</accession>
<dbReference type="EMBL" id="KZ826036">
    <property type="protein sequence ID" value="PYH89297.1"/>
    <property type="molecule type" value="Genomic_DNA"/>
</dbReference>
<sequence length="588" mass="66359">MDFVEFTTSGVLPTGDRTALPLLAEQEERLLLLPSDAWAPESPGLSSQSTLDQIMALIDGPEGSNRACRVGHNIYALKRRLWEGHPPTSTATMRVSQTRHSIGIDSAIEQITAVATVFEYLNLPPVSTNMRSTFNLIADHLEAAERHINALRANQGQPPSLNLVGLWEEFIRTKFQVMVGRAHAWAIDHVDFLRQRLTALAGKTSTDPTAPENKALRTQFSALIDLGAMVDKSVWLCMEGYRGYQSPSPHDPPLPGLHTPLSMIRMRGYQDLLVRMTKPGIMKALKATPGENSREKFHHLPYRTARLNITISCQNDIRRQMRGPPKDCGVDLWVQRILKIADDVRWKIPKEEQKKHGFGLVIYRLGSYDASDKLWLELKRRVNASLAYWGEGVRRVADIKPWLHVHWIDGKALGIAENDIEAAKRHFRKVAERNPFRINTDVFLALDTFSLDSFGERPSPPGGGMSEGDFRSHILAVDAHFNPAAPPEEYAHKSPGFDGTMRILTRLVWNDLYAMLTLKSATLADLWPLAMDHPWKVYTGNPVPRKLALWRRHNRMQATILGPLVEAQRKENPELAAKLEKIFLPNKR</sequence>
<dbReference type="VEuPathDB" id="FungiDB:BO71DRAFT_336994"/>
<gene>
    <name evidence="1" type="ORF">BO71DRAFT_336994</name>
</gene>
<dbReference type="Proteomes" id="UP000247810">
    <property type="component" value="Unassembled WGS sequence"/>
</dbReference>